<sequence>MSALSSVVGTLVGFMTGAYILPMSLPQIVVDIMNVLPFTPAAMLVRGFMAEPALEVIGLPGGHFA</sequence>
<protein>
    <submittedName>
        <fullName evidence="1">Putative membrane protein</fullName>
    </submittedName>
</protein>
<accession>A0A0M4CQM0</accession>
<evidence type="ECO:0000313" key="2">
    <source>
        <dbReference type="Proteomes" id="UP000068067"/>
    </source>
</evidence>
<organism evidence="1 2">
    <name type="scientific">Corynebacterium deserti GIMN1.010</name>
    <dbReference type="NCBI Taxonomy" id="931089"/>
    <lineage>
        <taxon>Bacteria</taxon>
        <taxon>Bacillati</taxon>
        <taxon>Actinomycetota</taxon>
        <taxon>Actinomycetes</taxon>
        <taxon>Mycobacteriales</taxon>
        <taxon>Corynebacteriaceae</taxon>
        <taxon>Corynebacterium</taxon>
    </lineage>
</organism>
<dbReference type="PATRIC" id="fig|931089.4.peg.1867"/>
<gene>
    <name evidence="1" type="ORF">CDES_09250</name>
</gene>
<name>A0A0M4CQM0_9CORY</name>
<dbReference type="KEGG" id="cdx:CDES_09250"/>
<keyword evidence="2" id="KW-1185">Reference proteome</keyword>
<reference evidence="1 2" key="1">
    <citation type="submission" date="2014-08" db="EMBL/GenBank/DDBJ databases">
        <title>Complete genome sequence of Corynebacterium deserti GIMN1.010 (=DSM 45689), isolated from desert sand in western China.</title>
        <authorList>
            <person name="Ruckert C."/>
            <person name="Albersmeier A."/>
            <person name="Kalinowski J."/>
        </authorList>
    </citation>
    <scope>NUCLEOTIDE SEQUENCE [LARGE SCALE GENOMIC DNA]</scope>
    <source>
        <strain evidence="1 2">GIMN1.010</strain>
    </source>
</reference>
<proteinExistence type="predicted"/>
<dbReference type="Proteomes" id="UP000068067">
    <property type="component" value="Chromosome"/>
</dbReference>
<dbReference type="EMBL" id="CP009220">
    <property type="protein sequence ID" value="ALC06242.1"/>
    <property type="molecule type" value="Genomic_DNA"/>
</dbReference>
<dbReference type="AlphaFoldDB" id="A0A0M4CQM0"/>
<evidence type="ECO:0000313" key="1">
    <source>
        <dbReference type="EMBL" id="ALC06242.1"/>
    </source>
</evidence>